<evidence type="ECO:0000256" key="1">
    <source>
        <dbReference type="SAM" id="Phobius"/>
    </source>
</evidence>
<reference evidence="2" key="1">
    <citation type="journal article" date="2020" name="Stud. Mycol.">
        <title>101 Dothideomycetes genomes: a test case for predicting lifestyles and emergence of pathogens.</title>
        <authorList>
            <person name="Haridas S."/>
            <person name="Albert R."/>
            <person name="Binder M."/>
            <person name="Bloem J."/>
            <person name="Labutti K."/>
            <person name="Salamov A."/>
            <person name="Andreopoulos B."/>
            <person name="Baker S."/>
            <person name="Barry K."/>
            <person name="Bills G."/>
            <person name="Bluhm B."/>
            <person name="Cannon C."/>
            <person name="Castanera R."/>
            <person name="Culley D."/>
            <person name="Daum C."/>
            <person name="Ezra D."/>
            <person name="Gonzalez J."/>
            <person name="Henrissat B."/>
            <person name="Kuo A."/>
            <person name="Liang C."/>
            <person name="Lipzen A."/>
            <person name="Lutzoni F."/>
            <person name="Magnuson J."/>
            <person name="Mondo S."/>
            <person name="Nolan M."/>
            <person name="Ohm R."/>
            <person name="Pangilinan J."/>
            <person name="Park H.-J."/>
            <person name="Ramirez L."/>
            <person name="Alfaro M."/>
            <person name="Sun H."/>
            <person name="Tritt A."/>
            <person name="Yoshinaga Y."/>
            <person name="Zwiers L.-H."/>
            <person name="Turgeon B."/>
            <person name="Goodwin S."/>
            <person name="Spatafora J."/>
            <person name="Crous P."/>
            <person name="Grigoriev I."/>
        </authorList>
    </citation>
    <scope>NUCLEOTIDE SEQUENCE</scope>
    <source>
        <strain evidence="2">CBS 107.79</strain>
    </source>
</reference>
<evidence type="ECO:0000313" key="3">
    <source>
        <dbReference type="Proteomes" id="UP000800036"/>
    </source>
</evidence>
<keyword evidence="1" id="KW-0472">Membrane</keyword>
<feature type="transmembrane region" description="Helical" evidence="1">
    <location>
        <begin position="80"/>
        <end position="98"/>
    </location>
</feature>
<dbReference type="EMBL" id="ML976665">
    <property type="protein sequence ID" value="KAF1976836.1"/>
    <property type="molecule type" value="Genomic_DNA"/>
</dbReference>
<keyword evidence="3" id="KW-1185">Reference proteome</keyword>
<gene>
    <name evidence="2" type="ORF">BU23DRAFT_13068</name>
</gene>
<keyword evidence="1" id="KW-0812">Transmembrane</keyword>
<dbReference type="OrthoDB" id="3231000at2759"/>
<feature type="transmembrane region" description="Helical" evidence="1">
    <location>
        <begin position="188"/>
        <end position="210"/>
    </location>
</feature>
<sequence length="215" mass="23903">MYCDEMNRSISVFLTAVGPFSNTLKHDFVDREACRMLLIEVRGLCAEIEKNSAAFSQRLESRLKLLEFGRARYESSHLQLLSLLAAIFLPLSLASSILSMQTRFADLGYLLYFFGVILLLATLTTLIVGVLVLVRKGSQNLRKFIETEPTLRAALIGLLLTMILIPWMLILSSLLVGMFKSVGLGVKILSAGLGVLVVVMVGIITFVRFISVRMR</sequence>
<keyword evidence="1" id="KW-1133">Transmembrane helix</keyword>
<dbReference type="Proteomes" id="UP000800036">
    <property type="component" value="Unassembled WGS sequence"/>
</dbReference>
<proteinExistence type="predicted"/>
<name>A0A6A5VPL6_9PLEO</name>
<feature type="transmembrane region" description="Helical" evidence="1">
    <location>
        <begin position="155"/>
        <end position="176"/>
    </location>
</feature>
<dbReference type="AlphaFoldDB" id="A0A6A5VPL6"/>
<accession>A0A6A5VPL6</accession>
<feature type="transmembrane region" description="Helical" evidence="1">
    <location>
        <begin position="110"/>
        <end position="134"/>
    </location>
</feature>
<dbReference type="Gene3D" id="1.20.58.340">
    <property type="entry name" value="Magnesium transport protein CorA, transmembrane region"/>
    <property type="match status" value="1"/>
</dbReference>
<evidence type="ECO:0000313" key="2">
    <source>
        <dbReference type="EMBL" id="KAF1976836.1"/>
    </source>
</evidence>
<protein>
    <submittedName>
        <fullName evidence="2">Uncharacterized protein</fullName>
    </submittedName>
</protein>
<organism evidence="2 3">
    <name type="scientific">Bimuria novae-zelandiae CBS 107.79</name>
    <dbReference type="NCBI Taxonomy" id="1447943"/>
    <lineage>
        <taxon>Eukaryota</taxon>
        <taxon>Fungi</taxon>
        <taxon>Dikarya</taxon>
        <taxon>Ascomycota</taxon>
        <taxon>Pezizomycotina</taxon>
        <taxon>Dothideomycetes</taxon>
        <taxon>Pleosporomycetidae</taxon>
        <taxon>Pleosporales</taxon>
        <taxon>Massarineae</taxon>
        <taxon>Didymosphaeriaceae</taxon>
        <taxon>Bimuria</taxon>
    </lineage>
</organism>